<evidence type="ECO:0000259" key="1">
    <source>
        <dbReference type="Pfam" id="PF01636"/>
    </source>
</evidence>
<proteinExistence type="predicted"/>
<dbReference type="SUPFAM" id="SSF56112">
    <property type="entry name" value="Protein kinase-like (PK-like)"/>
    <property type="match status" value="1"/>
</dbReference>
<accession>A0A291GWA0</accession>
<dbReference type="InterPro" id="IPR002575">
    <property type="entry name" value="Aminoglycoside_PTrfase"/>
</dbReference>
<name>A0A291GWA0_9MICO</name>
<dbReference type="Gene3D" id="3.90.1200.10">
    <property type="match status" value="1"/>
</dbReference>
<dbReference type="Pfam" id="PF01636">
    <property type="entry name" value="APH"/>
    <property type="match status" value="1"/>
</dbReference>
<feature type="domain" description="Aminoglycoside phosphotransferase" evidence="1">
    <location>
        <begin position="48"/>
        <end position="229"/>
    </location>
</feature>
<dbReference type="EMBL" id="CP023564">
    <property type="protein sequence ID" value="ATG54422.1"/>
    <property type="molecule type" value="Genomic_DNA"/>
</dbReference>
<dbReference type="InterPro" id="IPR011009">
    <property type="entry name" value="Kinase-like_dom_sf"/>
</dbReference>
<dbReference type="KEGG" id="bgg:CFK41_06300"/>
<dbReference type="Proteomes" id="UP000217889">
    <property type="component" value="Chromosome"/>
</dbReference>
<sequence length="284" mass="31295">MTSTLSGLPRHVLPALQELWSDLPWHRAREAHGAFHHVLLLPPVAALRIRTGTAHVSAIDREHSVAAALSAARLRVPRPIREPVHATGWSAMAVEFVPGAGREARTWEEDRSGLLAMLESLADAGRSHPELEESLPAARAWCGGEEWPDLVDELTGPDATVRAAARRRVDAVLEVEATAERSPIHGDLGWHNILEEPTRGPMLIDVDHAAWADPAMDIAPLLAVYGRRAMSADIPDRTLDRAAAHRRVLSLQVAVAAELRGDVRLRDHALQNFARRIRSRDPQW</sequence>
<organism evidence="2 3">
    <name type="scientific">Brachybacterium ginsengisoli</name>
    <dbReference type="NCBI Taxonomy" id="1331682"/>
    <lineage>
        <taxon>Bacteria</taxon>
        <taxon>Bacillati</taxon>
        <taxon>Actinomycetota</taxon>
        <taxon>Actinomycetes</taxon>
        <taxon>Micrococcales</taxon>
        <taxon>Dermabacteraceae</taxon>
        <taxon>Brachybacterium</taxon>
    </lineage>
</organism>
<keyword evidence="3" id="KW-1185">Reference proteome</keyword>
<gene>
    <name evidence="2" type="ORF">CFK41_06300</name>
</gene>
<evidence type="ECO:0000313" key="2">
    <source>
        <dbReference type="EMBL" id="ATG54422.1"/>
    </source>
</evidence>
<protein>
    <recommendedName>
        <fullName evidence="1">Aminoglycoside phosphotransferase domain-containing protein</fullName>
    </recommendedName>
</protein>
<evidence type="ECO:0000313" key="3">
    <source>
        <dbReference type="Proteomes" id="UP000217889"/>
    </source>
</evidence>
<dbReference type="AlphaFoldDB" id="A0A291GWA0"/>
<reference evidence="2 3" key="1">
    <citation type="journal article" date="2014" name="Int. J. Syst. Evol. Microbiol.">
        <title>Brachybacterium ginsengisoli sp. nov., isolated from soil of a ginseng field.</title>
        <authorList>
            <person name="Hoang V.A."/>
            <person name="Kim Y.J."/>
            <person name="Nguyen N.L."/>
            <person name="Yang D.C."/>
        </authorList>
    </citation>
    <scope>NUCLEOTIDE SEQUENCE [LARGE SCALE GENOMIC DNA]</scope>
    <source>
        <strain evidence="2 3">DCY80</strain>
    </source>
</reference>